<evidence type="ECO:0000256" key="1">
    <source>
        <dbReference type="ARBA" id="ARBA00022723"/>
    </source>
</evidence>
<dbReference type="InterPro" id="IPR043136">
    <property type="entry name" value="B30.2/SPRY_sf"/>
</dbReference>
<dbReference type="GeneID" id="107224876"/>
<keyword evidence="3" id="KW-0862">Zinc</keyword>
<sequence length="1272" mass="142714">MNMAEILRNVFGPGVLAEESAAKDTKDRGKLPEKSGYARVVRYLGTANDFMKMVLSGENESASSSMVEEDARPGRIGPRIVRFDVSTHHGLFIVSPDRLSVNSQSNFSTMRANVGLFAGKWMYELQLGSKGVMQVGWGTAQCKFSQESGVGDTINSYAYDGNRVRRWNVTTHKYGEPWLSGDIIGCALDLDQGDVEFYRNGRSMGKAFGGICTGAGMAYFPTVSLAFTENLTANFGSTPLRYPVQGYETPQASPADQVSKAILVFEWLRKVILLIDNGRESMVEDDDDEEGKVPFSETMSCNAFLASLARAILKNLGPLLAIPYVTEAVFVRFLRELSGAGESPAKGADSSRVRICLDLLWTFLEDEEMKSCLESTVVYLLSSFRHVSLQLEYPDQCRSLILLTNLCQHTATRQHLLQHILFDRVRFANFVHVKPLDESGLAEVVGSTWWETDPVDGAVEVNRKQYLHACDRIKSAISEVEALQVELLVTLLDNNDGTPYSPTSRTIFLKKFRRFVQENLISSRSEFLQTMPVLQTPLPITLCCFHRLLVAFRVLWDAEIASHPVYVPCRAFYDASINFAGIDRLGGVLSHLNKTYKNELLHLLGPEHEVLVAMEQAQDPSNPFSGGPARLGELPLAIPAFARMVTVNSSGPASPMILERLGYFPYSREDRTPLRLGPANPAMSLLELLDGIILFYHVAAKRQIAKVASLRESMAEYITAMAEVKARLEITKKQPKDPDAAAMNRELARTMVVFDTKLAEQARHMAWVRAAVYSKEKQAQLAWLLRVVTLTLTSASEEGNMFSFVPDFYLEAMTDLSVGIRNHVHPTAPIEDIPEYQEMLVEVARFLCDHFLDPRIIHANAKDTLILTLAGYVSNSLTLGPLERVPIESRVKVVNSLLRPYENRAWAQSNWVLVRFWQGCGFAFRYEKSPHLAKKIGPKMLQQESISQPIKPCPSLIYQAHVRDALLSNPTTTTQFLNSLLNQLNWAFSEFIGMLQEIQNVSSRPERVLIESRQLKICATCFDLAISLLRVLEMIATLAPGVFTDDSQASSENLLARLCQLLCQILNRVSSQSGCFQHVVLLDIPDLETVDHFPILTAVVGILLILLKEDVSTFKTGRREIPKVTRALLTEPSFQIGSLYFILGDLKPKNQKIKNIKPFCLQNYKEDVTEQEINSVREMLRYLDLNRTMLTETKVLTDDENICTICYAYTISATFKPCNHRSCRACIAHHLLNSRECFFCKATINQVTDLEGELLHDFTSDYLLEKITTDRS</sequence>
<dbReference type="Proteomes" id="UP000829291">
    <property type="component" value="Chromosome 1"/>
</dbReference>
<dbReference type="GO" id="GO:0005737">
    <property type="term" value="C:cytoplasm"/>
    <property type="evidence" value="ECO:0007669"/>
    <property type="project" value="TreeGrafter"/>
</dbReference>
<gene>
    <name evidence="8 9" type="primary">LOC107224876</name>
</gene>
<dbReference type="InterPro" id="IPR003877">
    <property type="entry name" value="SPRY_dom"/>
</dbReference>
<dbReference type="RefSeq" id="XP_046597667.1">
    <property type="nucleotide sequence ID" value="XM_046741711.1"/>
</dbReference>
<keyword evidence="1" id="KW-0479">Metal-binding</keyword>
<keyword evidence="7" id="KW-1185">Reference proteome</keyword>
<dbReference type="PANTHER" id="PTHR13363:SF5">
    <property type="entry name" value="E3 UBIQUITIN-PROTEIN LIGASE RNF123"/>
    <property type="match status" value="1"/>
</dbReference>
<accession>A0A6J0C007</accession>
<dbReference type="FunCoup" id="A0A6J0C007">
    <property type="interactions" value="615"/>
</dbReference>
<feature type="domain" description="B30.2/SPRY" evidence="6">
    <location>
        <begin position="61"/>
        <end position="240"/>
    </location>
</feature>
<dbReference type="Pfam" id="PF25576">
    <property type="entry name" value="TPR_RNF123"/>
    <property type="match status" value="1"/>
</dbReference>
<dbReference type="GO" id="GO:0008270">
    <property type="term" value="F:zinc ion binding"/>
    <property type="evidence" value="ECO:0007669"/>
    <property type="project" value="UniProtKB-KW"/>
</dbReference>
<dbReference type="PANTHER" id="PTHR13363">
    <property type="entry name" value="RING FINGER AND SRY DOMAIN-CONTAINING"/>
    <property type="match status" value="1"/>
</dbReference>
<dbReference type="InterPro" id="IPR045129">
    <property type="entry name" value="RNF123/RKP/RSPRY1"/>
</dbReference>
<dbReference type="PROSITE" id="PS50089">
    <property type="entry name" value="ZF_RING_2"/>
    <property type="match status" value="1"/>
</dbReference>
<protein>
    <submittedName>
        <fullName evidence="8 9">E3 ubiquitin-protein ligase RNF123 isoform X1</fullName>
    </submittedName>
</protein>
<dbReference type="Pfam" id="PF00622">
    <property type="entry name" value="SPRY"/>
    <property type="match status" value="1"/>
</dbReference>
<evidence type="ECO:0000259" key="5">
    <source>
        <dbReference type="PROSITE" id="PS50089"/>
    </source>
</evidence>
<dbReference type="SUPFAM" id="SSF49899">
    <property type="entry name" value="Concanavalin A-like lectins/glucanases"/>
    <property type="match status" value="1"/>
</dbReference>
<dbReference type="InParanoid" id="A0A6J0C007"/>
<evidence type="ECO:0000256" key="3">
    <source>
        <dbReference type="ARBA" id="ARBA00022833"/>
    </source>
</evidence>
<evidence type="ECO:0000313" key="8">
    <source>
        <dbReference type="RefSeq" id="XP_015520596.2"/>
    </source>
</evidence>
<dbReference type="GO" id="GO:0051603">
    <property type="term" value="P:proteolysis involved in protein catabolic process"/>
    <property type="evidence" value="ECO:0007669"/>
    <property type="project" value="TreeGrafter"/>
</dbReference>
<dbReference type="InterPro" id="IPR013083">
    <property type="entry name" value="Znf_RING/FYVE/PHD"/>
</dbReference>
<feature type="domain" description="RING-type" evidence="5">
    <location>
        <begin position="1203"/>
        <end position="1241"/>
    </location>
</feature>
<dbReference type="OrthoDB" id="258495at2759"/>
<dbReference type="GO" id="GO:0016567">
    <property type="term" value="P:protein ubiquitination"/>
    <property type="evidence" value="ECO:0007669"/>
    <property type="project" value="UniProtKB-ARBA"/>
</dbReference>
<evidence type="ECO:0000256" key="4">
    <source>
        <dbReference type="PROSITE-ProRule" id="PRU00175"/>
    </source>
</evidence>
<dbReference type="Gene3D" id="3.30.40.10">
    <property type="entry name" value="Zinc/RING finger domain, C3HC4 (zinc finger)"/>
    <property type="match status" value="1"/>
</dbReference>
<dbReference type="PROSITE" id="PS50188">
    <property type="entry name" value="B302_SPRY"/>
    <property type="match status" value="1"/>
</dbReference>
<dbReference type="KEGG" id="nlo:107224876"/>
<evidence type="ECO:0000259" key="6">
    <source>
        <dbReference type="PROSITE" id="PS50188"/>
    </source>
</evidence>
<dbReference type="InterPro" id="IPR001841">
    <property type="entry name" value="Znf_RING"/>
</dbReference>
<dbReference type="InterPro" id="IPR013320">
    <property type="entry name" value="ConA-like_dom_sf"/>
</dbReference>
<evidence type="ECO:0000313" key="7">
    <source>
        <dbReference type="Proteomes" id="UP000829291"/>
    </source>
</evidence>
<dbReference type="CDD" id="cd16541">
    <property type="entry name" value="RING-HC_RNF123"/>
    <property type="match status" value="1"/>
</dbReference>
<dbReference type="Pfam" id="PF13920">
    <property type="entry name" value="zf-C3HC4_3"/>
    <property type="match status" value="1"/>
</dbReference>
<evidence type="ECO:0000256" key="2">
    <source>
        <dbReference type="ARBA" id="ARBA00022771"/>
    </source>
</evidence>
<dbReference type="Gene3D" id="2.60.120.920">
    <property type="match status" value="1"/>
</dbReference>
<evidence type="ECO:0000313" key="9">
    <source>
        <dbReference type="RefSeq" id="XP_046597667.1"/>
    </source>
</evidence>
<dbReference type="SUPFAM" id="SSF57850">
    <property type="entry name" value="RING/U-box"/>
    <property type="match status" value="1"/>
</dbReference>
<dbReference type="SMART" id="SM00449">
    <property type="entry name" value="SPRY"/>
    <property type="match status" value="1"/>
</dbReference>
<proteinExistence type="predicted"/>
<dbReference type="RefSeq" id="XP_015520596.2">
    <property type="nucleotide sequence ID" value="XM_015665110.2"/>
</dbReference>
<dbReference type="InterPro" id="IPR057987">
    <property type="entry name" value="TPR_RNF123/RKP"/>
</dbReference>
<dbReference type="SMART" id="SM00184">
    <property type="entry name" value="RING"/>
    <property type="match status" value="1"/>
</dbReference>
<keyword evidence="2 4" id="KW-0863">Zinc-finger</keyword>
<organism evidence="7 8">
    <name type="scientific">Neodiprion lecontei</name>
    <name type="common">Redheaded pine sawfly</name>
    <dbReference type="NCBI Taxonomy" id="441921"/>
    <lineage>
        <taxon>Eukaryota</taxon>
        <taxon>Metazoa</taxon>
        <taxon>Ecdysozoa</taxon>
        <taxon>Arthropoda</taxon>
        <taxon>Hexapoda</taxon>
        <taxon>Insecta</taxon>
        <taxon>Pterygota</taxon>
        <taxon>Neoptera</taxon>
        <taxon>Endopterygota</taxon>
        <taxon>Hymenoptera</taxon>
        <taxon>Tenthredinoidea</taxon>
        <taxon>Diprionidae</taxon>
        <taxon>Diprioninae</taxon>
        <taxon>Neodiprion</taxon>
    </lineage>
</organism>
<dbReference type="AlphaFoldDB" id="A0A6J0C007"/>
<reference evidence="8 9" key="1">
    <citation type="submission" date="2025-05" db="UniProtKB">
        <authorList>
            <consortium name="RefSeq"/>
        </authorList>
    </citation>
    <scope>IDENTIFICATION</scope>
    <source>
        <tissue evidence="8 9">Thorax and Abdomen</tissue>
    </source>
</reference>
<dbReference type="GO" id="GO:0061630">
    <property type="term" value="F:ubiquitin protein ligase activity"/>
    <property type="evidence" value="ECO:0007669"/>
    <property type="project" value="UniProtKB-EC"/>
</dbReference>
<dbReference type="InterPro" id="IPR001870">
    <property type="entry name" value="B30.2/SPRY"/>
</dbReference>
<name>A0A6J0C007_NEOLC</name>